<dbReference type="InterPro" id="IPR052939">
    <property type="entry name" value="23S_rRNA_MeTrnsfrase_RlmA"/>
</dbReference>
<organism evidence="2 3">
    <name type="scientific">Dielma fastidiosa</name>
    <dbReference type="NCBI Taxonomy" id="1034346"/>
    <lineage>
        <taxon>Bacteria</taxon>
        <taxon>Bacillati</taxon>
        <taxon>Bacillota</taxon>
        <taxon>Erysipelotrichia</taxon>
        <taxon>Erysipelotrichales</taxon>
        <taxon>Erysipelotrichaceae</taxon>
        <taxon>Dielma</taxon>
    </lineage>
</organism>
<dbReference type="InterPro" id="IPR029063">
    <property type="entry name" value="SAM-dependent_MTases_sf"/>
</dbReference>
<keyword evidence="2" id="KW-0808">Transferase</keyword>
<dbReference type="Gene3D" id="3.40.50.150">
    <property type="entry name" value="Vaccinia Virus protein VP39"/>
    <property type="match status" value="1"/>
</dbReference>
<dbReference type="Pfam" id="PF08241">
    <property type="entry name" value="Methyltransf_11"/>
    <property type="match status" value="1"/>
</dbReference>
<name>A0AB35UKS1_9FIRM</name>
<dbReference type="PANTHER" id="PTHR43460">
    <property type="entry name" value="METHYLTRANSFERASE"/>
    <property type="match status" value="1"/>
</dbReference>
<keyword evidence="2" id="KW-0489">Methyltransferase</keyword>
<dbReference type="SUPFAM" id="SSF53335">
    <property type="entry name" value="S-adenosyl-L-methionine-dependent methyltransferases"/>
    <property type="match status" value="1"/>
</dbReference>
<proteinExistence type="predicted"/>
<dbReference type="AlphaFoldDB" id="A0AB35UKS1"/>
<dbReference type="InterPro" id="IPR013216">
    <property type="entry name" value="Methyltransf_11"/>
</dbReference>
<dbReference type="RefSeq" id="WP_320883014.1">
    <property type="nucleotide sequence ID" value="NZ_BAABZA010000001.1"/>
</dbReference>
<dbReference type="GO" id="GO:0008757">
    <property type="term" value="F:S-adenosylmethionine-dependent methyltransferase activity"/>
    <property type="evidence" value="ECO:0007669"/>
    <property type="project" value="InterPro"/>
</dbReference>
<reference evidence="2" key="1">
    <citation type="submission" date="2022-03" db="EMBL/GenBank/DDBJ databases">
        <title>First case of bacteraemia caused by Dielma fastidiosa in a patient hospitalised with diverticulitis.</title>
        <authorList>
            <person name="Forman-Ankjaer B."/>
            <person name="Hvid-Jensen F."/>
            <person name="Kobel C.M."/>
            <person name="Greve T."/>
        </authorList>
    </citation>
    <scope>NUCLEOTIDE SEQUENCE</scope>
    <source>
        <strain evidence="2">AUH_DF_2021</strain>
    </source>
</reference>
<evidence type="ECO:0000259" key="1">
    <source>
        <dbReference type="Pfam" id="PF08241"/>
    </source>
</evidence>
<dbReference type="GO" id="GO:0032259">
    <property type="term" value="P:methylation"/>
    <property type="evidence" value="ECO:0007669"/>
    <property type="project" value="UniProtKB-KW"/>
</dbReference>
<dbReference type="CDD" id="cd02440">
    <property type="entry name" value="AdoMet_MTases"/>
    <property type="match status" value="1"/>
</dbReference>
<accession>A0AB35UKS1</accession>
<evidence type="ECO:0000313" key="2">
    <source>
        <dbReference type="EMBL" id="MDY5167084.1"/>
    </source>
</evidence>
<dbReference type="PANTHER" id="PTHR43460:SF1">
    <property type="entry name" value="METHYLTRANSFERASE TYPE 11 DOMAIN-CONTAINING PROTEIN"/>
    <property type="match status" value="1"/>
</dbReference>
<evidence type="ECO:0000313" key="3">
    <source>
        <dbReference type="Proteomes" id="UP001276902"/>
    </source>
</evidence>
<comment type="caution">
    <text evidence="2">The sequence shown here is derived from an EMBL/GenBank/DDBJ whole genome shotgun (WGS) entry which is preliminary data.</text>
</comment>
<dbReference type="Proteomes" id="UP001276902">
    <property type="component" value="Unassembled WGS sequence"/>
</dbReference>
<protein>
    <submittedName>
        <fullName evidence="2">Class I SAM-dependent methyltransferase</fullName>
    </submittedName>
</protein>
<feature type="domain" description="Methyltransferase type 11" evidence="1">
    <location>
        <begin position="54"/>
        <end position="140"/>
    </location>
</feature>
<sequence length="251" mass="29105">MDFTELKKQWLAEEQASFKGWDFSHIRGRWMDEQLPWDYEQLLRRYLSCEHQLLDMGTGGGEFLLSLNHPYSQCSVTEGYEPNVQLCKERLEPLGITVRKIENPLYIPYPDASFDLVINRHEAYDFKEVYRILKPGGTFITQQVGGKNDDDLVAKLGCVKELPDPKTFDLQNAMHFALQASFNVELGYEAFTPIEFYDVGAFVYFAHIIEWEFGGFQVESHFDQLCTLAQELAEHGCIRGSEHRYLLVLKK</sequence>
<dbReference type="EMBL" id="JALDAW010000008">
    <property type="protein sequence ID" value="MDY5167084.1"/>
    <property type="molecule type" value="Genomic_DNA"/>
</dbReference>
<gene>
    <name evidence="2" type="ORF">MQE39_02965</name>
</gene>